<comment type="similarity">
    <text evidence="2">Belongs to the ABC transporter superfamily.</text>
</comment>
<dbReference type="Pfam" id="PF00005">
    <property type="entry name" value="ABC_tran"/>
    <property type="match status" value="1"/>
</dbReference>
<dbReference type="GO" id="GO:0015087">
    <property type="term" value="F:cobalt ion transmembrane transporter activity"/>
    <property type="evidence" value="ECO:0007669"/>
    <property type="project" value="UniProtKB-ARBA"/>
</dbReference>
<dbReference type="GO" id="GO:0005524">
    <property type="term" value="F:ATP binding"/>
    <property type="evidence" value="ECO:0007669"/>
    <property type="project" value="UniProtKB-KW"/>
</dbReference>
<comment type="caution">
    <text evidence="10">The sequence shown here is derived from an EMBL/GenBank/DDBJ whole genome shotgun (WGS) entry which is preliminary data.</text>
</comment>
<accession>A0A9X3WMM9</accession>
<evidence type="ECO:0000313" key="10">
    <source>
        <dbReference type="EMBL" id="MDC3422480.1"/>
    </source>
</evidence>
<dbReference type="GO" id="GO:0016887">
    <property type="term" value="F:ATP hydrolysis activity"/>
    <property type="evidence" value="ECO:0007669"/>
    <property type="project" value="InterPro"/>
</dbReference>
<dbReference type="NCBIfam" id="TIGR04520">
    <property type="entry name" value="ECF_ATPase_1"/>
    <property type="match status" value="1"/>
</dbReference>
<dbReference type="InterPro" id="IPR003439">
    <property type="entry name" value="ABC_transporter-like_ATP-bd"/>
</dbReference>
<dbReference type="NCBIfam" id="NF010167">
    <property type="entry name" value="PRK13648.1"/>
    <property type="match status" value="1"/>
</dbReference>
<dbReference type="InterPro" id="IPR003593">
    <property type="entry name" value="AAA+_ATPase"/>
</dbReference>
<dbReference type="NCBIfam" id="NF010156">
    <property type="entry name" value="PRK13635.1"/>
    <property type="match status" value="1"/>
</dbReference>
<dbReference type="CDD" id="cd03225">
    <property type="entry name" value="ABC_cobalt_CbiO_domain1"/>
    <property type="match status" value="1"/>
</dbReference>
<evidence type="ECO:0000256" key="5">
    <source>
        <dbReference type="ARBA" id="ARBA00022741"/>
    </source>
</evidence>
<name>A0A9X3WMM9_9BACI</name>
<keyword evidence="3" id="KW-0813">Transport</keyword>
<evidence type="ECO:0000259" key="9">
    <source>
        <dbReference type="PROSITE" id="PS50893"/>
    </source>
</evidence>
<dbReference type="PANTHER" id="PTHR43553:SF24">
    <property type="entry name" value="ENERGY-COUPLING FACTOR TRANSPORTER ATP-BINDING PROTEIN ECFA1"/>
    <property type="match status" value="1"/>
</dbReference>
<reference evidence="10" key="1">
    <citation type="submission" date="2022-06" db="EMBL/GenBank/DDBJ databases">
        <title>Aquibacillus sp. a new bacterium isolated from soil saline samples.</title>
        <authorList>
            <person name="Galisteo C."/>
            <person name="De La Haba R."/>
            <person name="Sanchez-Porro C."/>
            <person name="Ventosa A."/>
        </authorList>
    </citation>
    <scope>NUCLEOTIDE SEQUENCE</scope>
    <source>
        <strain evidence="10">JCM 12387</strain>
    </source>
</reference>
<evidence type="ECO:0000256" key="6">
    <source>
        <dbReference type="ARBA" id="ARBA00022840"/>
    </source>
</evidence>
<dbReference type="FunFam" id="3.40.50.300:FF:000224">
    <property type="entry name" value="Energy-coupling factor transporter ATP-binding protein EcfA"/>
    <property type="match status" value="1"/>
</dbReference>
<dbReference type="InterPro" id="IPR027417">
    <property type="entry name" value="P-loop_NTPase"/>
</dbReference>
<dbReference type="AlphaFoldDB" id="A0A9X3WMM9"/>
<dbReference type="PROSITE" id="PS50893">
    <property type="entry name" value="ABC_TRANSPORTER_2"/>
    <property type="match status" value="1"/>
</dbReference>
<dbReference type="GO" id="GO:0043190">
    <property type="term" value="C:ATP-binding cassette (ABC) transporter complex"/>
    <property type="evidence" value="ECO:0007669"/>
    <property type="project" value="TreeGrafter"/>
</dbReference>
<feature type="domain" description="ABC transporter" evidence="9">
    <location>
        <begin position="6"/>
        <end position="240"/>
    </location>
</feature>
<comment type="subcellular location">
    <subcellularLocation>
        <location evidence="1">Cell membrane</location>
        <topology evidence="1">Peripheral membrane protein</topology>
    </subcellularLocation>
</comment>
<dbReference type="InterPro" id="IPR050095">
    <property type="entry name" value="ECF_ABC_transporter_ATP-bd"/>
</dbReference>
<keyword evidence="8" id="KW-0472">Membrane</keyword>
<evidence type="ECO:0000256" key="7">
    <source>
        <dbReference type="ARBA" id="ARBA00022967"/>
    </source>
</evidence>
<dbReference type="InterPro" id="IPR015856">
    <property type="entry name" value="ABC_transpr_CbiO/EcfA_su"/>
</dbReference>
<organism evidence="10 11">
    <name type="scientific">Aquibacillus koreensis</name>
    <dbReference type="NCBI Taxonomy" id="279446"/>
    <lineage>
        <taxon>Bacteria</taxon>
        <taxon>Bacillati</taxon>
        <taxon>Bacillota</taxon>
        <taxon>Bacilli</taxon>
        <taxon>Bacillales</taxon>
        <taxon>Bacillaceae</taxon>
        <taxon>Aquibacillus</taxon>
    </lineage>
</organism>
<dbReference type="Gene3D" id="3.40.50.300">
    <property type="entry name" value="P-loop containing nucleotide triphosphate hydrolases"/>
    <property type="match status" value="1"/>
</dbReference>
<evidence type="ECO:0000256" key="8">
    <source>
        <dbReference type="ARBA" id="ARBA00023136"/>
    </source>
</evidence>
<dbReference type="InterPro" id="IPR017871">
    <property type="entry name" value="ABC_transporter-like_CS"/>
</dbReference>
<evidence type="ECO:0000256" key="3">
    <source>
        <dbReference type="ARBA" id="ARBA00022448"/>
    </source>
</evidence>
<proteinExistence type="inferred from homology"/>
<gene>
    <name evidence="10" type="ORF">NC661_19185</name>
</gene>
<dbReference type="GO" id="GO:0042626">
    <property type="term" value="F:ATPase-coupled transmembrane transporter activity"/>
    <property type="evidence" value="ECO:0007669"/>
    <property type="project" value="TreeGrafter"/>
</dbReference>
<dbReference type="SUPFAM" id="SSF52540">
    <property type="entry name" value="P-loop containing nucleoside triphosphate hydrolases"/>
    <property type="match status" value="1"/>
</dbReference>
<evidence type="ECO:0000256" key="1">
    <source>
        <dbReference type="ARBA" id="ARBA00004202"/>
    </source>
</evidence>
<keyword evidence="11" id="KW-1185">Reference proteome</keyword>
<sequence length="279" mass="31850">MTTAFIEFKNVYFRYEEDQPWVLKNVSFRIQTNEWIAIIGHNGSGKSTIAKLINGLLFPQQGEIYVDGMLVNADTIWDVRKKVGMVFQNPDNQFVGTTVRDDVAFGLENRGVPREIMLTKIQDSLAKVGMEAYMFQEPHRLSGGQKQRVAIAGVMAISPDVMILDEATAMLDPHGRSEIMKTMHDIIEQDRLSLITITHDLHEIIQADRVIVMNQGEVWDEATPREIFKKTKDLQAIGLDLPFVVKLSEELSQLGITIDKQPLNHEELLEELWTYHLKM</sequence>
<keyword evidence="6 10" id="KW-0067">ATP-binding</keyword>
<dbReference type="RefSeq" id="WP_259869958.1">
    <property type="nucleotide sequence ID" value="NZ_JAMQJZ010000021.1"/>
</dbReference>
<dbReference type="Proteomes" id="UP001145072">
    <property type="component" value="Unassembled WGS sequence"/>
</dbReference>
<dbReference type="InterPro" id="IPR030947">
    <property type="entry name" value="EcfA_1"/>
</dbReference>
<protein>
    <submittedName>
        <fullName evidence="10">Energy-coupling factor ABC transporter ATP-binding protein</fullName>
    </submittedName>
</protein>
<evidence type="ECO:0000313" key="11">
    <source>
        <dbReference type="Proteomes" id="UP001145072"/>
    </source>
</evidence>
<evidence type="ECO:0000256" key="2">
    <source>
        <dbReference type="ARBA" id="ARBA00005417"/>
    </source>
</evidence>
<keyword evidence="4" id="KW-1003">Cell membrane</keyword>
<keyword evidence="7" id="KW-1278">Translocase</keyword>
<dbReference type="PANTHER" id="PTHR43553">
    <property type="entry name" value="HEAVY METAL TRANSPORTER"/>
    <property type="match status" value="1"/>
</dbReference>
<dbReference type="SMART" id="SM00382">
    <property type="entry name" value="AAA"/>
    <property type="match status" value="1"/>
</dbReference>
<dbReference type="EMBL" id="JAMQJZ010000021">
    <property type="protein sequence ID" value="MDC3422480.1"/>
    <property type="molecule type" value="Genomic_DNA"/>
</dbReference>
<keyword evidence="5" id="KW-0547">Nucleotide-binding</keyword>
<dbReference type="PROSITE" id="PS00211">
    <property type="entry name" value="ABC_TRANSPORTER_1"/>
    <property type="match status" value="1"/>
</dbReference>
<evidence type="ECO:0000256" key="4">
    <source>
        <dbReference type="ARBA" id="ARBA00022475"/>
    </source>
</evidence>